<comment type="caution">
    <text evidence="2">The sequence shown here is derived from an EMBL/GenBank/DDBJ whole genome shotgun (WGS) entry which is preliminary data.</text>
</comment>
<dbReference type="InterPro" id="IPR022028">
    <property type="entry name" value="DUF3604"/>
</dbReference>
<dbReference type="Pfam" id="PF12228">
    <property type="entry name" value="DUF3604"/>
    <property type="match status" value="1"/>
</dbReference>
<dbReference type="InterPro" id="IPR016195">
    <property type="entry name" value="Pol/histidinol_Pase-like"/>
</dbReference>
<organism evidence="2 3">
    <name type="scientific">Halomonas pelophila</name>
    <dbReference type="NCBI Taxonomy" id="3151122"/>
    <lineage>
        <taxon>Bacteria</taxon>
        <taxon>Pseudomonadati</taxon>
        <taxon>Pseudomonadota</taxon>
        <taxon>Gammaproteobacteria</taxon>
        <taxon>Oceanospirillales</taxon>
        <taxon>Halomonadaceae</taxon>
        <taxon>Halomonas</taxon>
    </lineage>
</organism>
<dbReference type="Gene3D" id="3.20.20.140">
    <property type="entry name" value="Metal-dependent hydrolases"/>
    <property type="match status" value="1"/>
</dbReference>
<feature type="chain" id="PRO_5045846554" evidence="1">
    <location>
        <begin position="21"/>
        <end position="635"/>
    </location>
</feature>
<accession>A0ABV1N7D2</accession>
<dbReference type="Proteomes" id="UP001472978">
    <property type="component" value="Unassembled WGS sequence"/>
</dbReference>
<gene>
    <name evidence="2" type="ORF">ABE957_10080</name>
</gene>
<dbReference type="EMBL" id="JBEGCI010000007">
    <property type="protein sequence ID" value="MEQ6889021.1"/>
    <property type="molecule type" value="Genomic_DNA"/>
</dbReference>
<dbReference type="RefSeq" id="WP_349758550.1">
    <property type="nucleotide sequence ID" value="NZ_JBEGCI010000007.1"/>
</dbReference>
<proteinExistence type="predicted"/>
<protein>
    <submittedName>
        <fullName evidence="2">DUF3604 domain-containing protein</fullName>
    </submittedName>
</protein>
<evidence type="ECO:0000313" key="2">
    <source>
        <dbReference type="EMBL" id="MEQ6889021.1"/>
    </source>
</evidence>
<evidence type="ECO:0000256" key="1">
    <source>
        <dbReference type="SAM" id="SignalP"/>
    </source>
</evidence>
<dbReference type="SUPFAM" id="SSF89550">
    <property type="entry name" value="PHP domain-like"/>
    <property type="match status" value="1"/>
</dbReference>
<sequence>MSRLKGTAALTAFLAVPAMAQELSPHTIAPPDREIEYSPYLQEDFPNQVFFGDTHLHTAYSADAGLALATTTPDDAYRFAKGEEVISSQGLPARLQRPLDFLVVADHAENLGIALALKEGNPILDYNDWGRTLAETYAPGTIDAINETYVQWFGAVNEPGGGDPMEGSGLDETMWERVTAAAERHNQPGTFTAFIGYEWTSGPDGNNLHRNVIFRDGKELADQVVPFSTYDSADPEDLWQWMADYEEMTGGRLLAIPHNGNLSNGLMFDDVTLSGEPLSADYAERRQRWEPIYEVTQIKGDGETHPLLSPQDEFADYYTWDKGSFGEEPKTEAMLPREYARAAWKRGMAYEAELGVNPFKMGVVGSTDSHTGLSTAQENNFFGKVTLVEPTADPIRFEEQITGRFTPDDPSDDQIVSDGLAAGIAAVWARENTREALWDAMKRKETFATTGTRMRVRVFGGFDFAESDLTRSDFAAHGYENGVPMGGDLSKAPDGASPTLLIRALRDPDGANLDRVQVVKGWTTPGGETEERVFDVAWSGERTPDADGRLPAVGNSVDIESATYTNDIGAPLLQAYWVDPDFDPAQRAFYYVRVLEIPTPSWLTYDAAFFDVAIPEGKRAVQQERAYTSPIWYTP</sequence>
<keyword evidence="1" id="KW-0732">Signal</keyword>
<evidence type="ECO:0000313" key="3">
    <source>
        <dbReference type="Proteomes" id="UP001472978"/>
    </source>
</evidence>
<keyword evidence="3" id="KW-1185">Reference proteome</keyword>
<feature type="signal peptide" evidence="1">
    <location>
        <begin position="1"/>
        <end position="20"/>
    </location>
</feature>
<name>A0ABV1N7D2_9GAMM</name>
<reference evidence="2 3" key="1">
    <citation type="submission" date="2024-05" db="EMBL/GenBank/DDBJ databases">
        <title>Halomonas sp. CS7 16S ribosomal RNA gene Genome sequencing and assembly.</title>
        <authorList>
            <person name="Yook S."/>
        </authorList>
    </citation>
    <scope>NUCLEOTIDE SEQUENCE [LARGE SCALE GENOMIC DNA]</scope>
    <source>
        <strain evidence="2 3">CS7</strain>
    </source>
</reference>